<gene>
    <name evidence="1" type="ORF">RND81_02G188100</name>
</gene>
<name>A0AAW1MUL5_SAPOF</name>
<dbReference type="EMBL" id="JBDFQZ010000002">
    <property type="protein sequence ID" value="KAK9750330.1"/>
    <property type="molecule type" value="Genomic_DNA"/>
</dbReference>
<protein>
    <submittedName>
        <fullName evidence="1">Uncharacterized protein</fullName>
    </submittedName>
</protein>
<organism evidence="1 2">
    <name type="scientific">Saponaria officinalis</name>
    <name type="common">Common soapwort</name>
    <name type="synonym">Lychnis saponaria</name>
    <dbReference type="NCBI Taxonomy" id="3572"/>
    <lineage>
        <taxon>Eukaryota</taxon>
        <taxon>Viridiplantae</taxon>
        <taxon>Streptophyta</taxon>
        <taxon>Embryophyta</taxon>
        <taxon>Tracheophyta</taxon>
        <taxon>Spermatophyta</taxon>
        <taxon>Magnoliopsida</taxon>
        <taxon>eudicotyledons</taxon>
        <taxon>Gunneridae</taxon>
        <taxon>Pentapetalae</taxon>
        <taxon>Caryophyllales</taxon>
        <taxon>Caryophyllaceae</taxon>
        <taxon>Caryophylleae</taxon>
        <taxon>Saponaria</taxon>
    </lineage>
</organism>
<dbReference type="Proteomes" id="UP001443914">
    <property type="component" value="Unassembled WGS sequence"/>
</dbReference>
<comment type="caution">
    <text evidence="1">The sequence shown here is derived from an EMBL/GenBank/DDBJ whole genome shotgun (WGS) entry which is preliminary data.</text>
</comment>
<reference evidence="1" key="1">
    <citation type="submission" date="2024-03" db="EMBL/GenBank/DDBJ databases">
        <title>WGS assembly of Saponaria officinalis var. Norfolk2.</title>
        <authorList>
            <person name="Jenkins J."/>
            <person name="Shu S."/>
            <person name="Grimwood J."/>
            <person name="Barry K."/>
            <person name="Goodstein D."/>
            <person name="Schmutz J."/>
            <person name="Leebens-Mack J."/>
            <person name="Osbourn A."/>
        </authorList>
    </citation>
    <scope>NUCLEOTIDE SEQUENCE [LARGE SCALE GENOMIC DNA]</scope>
    <source>
        <strain evidence="1">JIC</strain>
    </source>
</reference>
<proteinExistence type="predicted"/>
<evidence type="ECO:0000313" key="1">
    <source>
        <dbReference type="EMBL" id="KAK9750330.1"/>
    </source>
</evidence>
<evidence type="ECO:0000313" key="2">
    <source>
        <dbReference type="Proteomes" id="UP001443914"/>
    </source>
</evidence>
<sequence>MNFMARKKFDNAEVWRNLFESKVRLFTPWKSVVWITEKRREKLNGPTLKERFTDFMLPSHHPPSSMAQLVREQSLAIISVILANVSVTLSLVCDTLEFITSF</sequence>
<accession>A0AAW1MUL5</accession>
<dbReference type="AlphaFoldDB" id="A0AAW1MUL5"/>
<keyword evidence="2" id="KW-1185">Reference proteome</keyword>